<accession>A0ABS8XPP1</accession>
<evidence type="ECO:0000313" key="2">
    <source>
        <dbReference type="Proteomes" id="UP001201463"/>
    </source>
</evidence>
<name>A0ABS8XPP1_9BURK</name>
<organism evidence="1 2">
    <name type="scientific">Pelomonas caseinilytica</name>
    <dbReference type="NCBI Taxonomy" id="2906763"/>
    <lineage>
        <taxon>Bacteria</taxon>
        <taxon>Pseudomonadati</taxon>
        <taxon>Pseudomonadota</taxon>
        <taxon>Betaproteobacteria</taxon>
        <taxon>Burkholderiales</taxon>
        <taxon>Sphaerotilaceae</taxon>
        <taxon>Roseateles</taxon>
    </lineage>
</organism>
<dbReference type="RefSeq" id="WP_233395536.1">
    <property type="nucleotide sequence ID" value="NZ_JAJTWT010000031.1"/>
</dbReference>
<evidence type="ECO:0000313" key="1">
    <source>
        <dbReference type="EMBL" id="MCE4540796.1"/>
    </source>
</evidence>
<keyword evidence="2" id="KW-1185">Reference proteome</keyword>
<comment type="caution">
    <text evidence="1">The sequence shown here is derived from an EMBL/GenBank/DDBJ whole genome shotgun (WGS) entry which is preliminary data.</text>
</comment>
<proteinExistence type="predicted"/>
<gene>
    <name evidence="1" type="ORF">LXT12_26580</name>
</gene>
<reference evidence="1 2" key="1">
    <citation type="submission" date="2021-12" db="EMBL/GenBank/DDBJ databases">
        <title>Genome seq of p7.</title>
        <authorList>
            <person name="Seo T."/>
        </authorList>
    </citation>
    <scope>NUCLEOTIDE SEQUENCE [LARGE SCALE GENOMIC DNA]</scope>
    <source>
        <strain evidence="1 2">P7</strain>
    </source>
</reference>
<dbReference type="EMBL" id="JAJTWT010000031">
    <property type="protein sequence ID" value="MCE4540796.1"/>
    <property type="molecule type" value="Genomic_DNA"/>
</dbReference>
<dbReference type="Proteomes" id="UP001201463">
    <property type="component" value="Unassembled WGS sequence"/>
</dbReference>
<dbReference type="Pfam" id="PF24716">
    <property type="entry name" value="WapI"/>
    <property type="match status" value="1"/>
</dbReference>
<protein>
    <submittedName>
        <fullName evidence="1">Uncharacterized protein</fullName>
    </submittedName>
</protein>
<sequence>MHTIQLGSESEFVRITLRNPYLSEGWCQASVEIVVPGFSGQIEPWLEAGDIESFHAELEQLYKSLKGVARLHPREEQFTLLVQAKAAGHVTVSGVAWSQATFGNKLAFAIELDQSYLPSTLSQMTGATSAK</sequence>
<dbReference type="InterPro" id="IPR056510">
    <property type="entry name" value="WapI"/>
</dbReference>